<feature type="region of interest" description="Disordered" evidence="2">
    <location>
        <begin position="99"/>
        <end position="123"/>
    </location>
</feature>
<organism evidence="3 4">
    <name type="scientific">Stylonychia lemnae</name>
    <name type="common">Ciliate</name>
    <dbReference type="NCBI Taxonomy" id="5949"/>
    <lineage>
        <taxon>Eukaryota</taxon>
        <taxon>Sar</taxon>
        <taxon>Alveolata</taxon>
        <taxon>Ciliophora</taxon>
        <taxon>Intramacronucleata</taxon>
        <taxon>Spirotrichea</taxon>
        <taxon>Stichotrichia</taxon>
        <taxon>Sporadotrichida</taxon>
        <taxon>Oxytrichidae</taxon>
        <taxon>Stylonychinae</taxon>
        <taxon>Stylonychia</taxon>
    </lineage>
</organism>
<evidence type="ECO:0000256" key="1">
    <source>
        <dbReference type="SAM" id="Coils"/>
    </source>
</evidence>
<gene>
    <name evidence="3" type="primary">Contig4074.g181</name>
    <name evidence="3" type="ORF">STYLEM_6598</name>
</gene>
<feature type="compositionally biased region" description="Polar residues" evidence="2">
    <location>
        <begin position="59"/>
        <end position="87"/>
    </location>
</feature>
<feature type="compositionally biased region" description="Polar residues" evidence="2">
    <location>
        <begin position="114"/>
        <end position="123"/>
    </location>
</feature>
<dbReference type="Proteomes" id="UP000039865">
    <property type="component" value="Unassembled WGS sequence"/>
</dbReference>
<dbReference type="InParanoid" id="A0A078A610"/>
<feature type="coiled-coil region" evidence="1">
    <location>
        <begin position="197"/>
        <end position="224"/>
    </location>
</feature>
<dbReference type="AlphaFoldDB" id="A0A078A610"/>
<keyword evidence="4" id="KW-1185">Reference proteome</keyword>
<feature type="coiled-coil region" evidence="1">
    <location>
        <begin position="130"/>
        <end position="171"/>
    </location>
</feature>
<evidence type="ECO:0000256" key="2">
    <source>
        <dbReference type="SAM" id="MobiDB-lite"/>
    </source>
</evidence>
<accession>A0A078A610</accession>
<proteinExistence type="predicted"/>
<sequence>MDDFDGGGFNPNEILKNIRQSRQANNQSNKNTSSNNNNQSILEQLLQNEFNKAGDRDNSGNNPQQRYSAINNSQMNQREQGLSKQSRVSKIDNYNNHEYSFQQYNPNPDQNQQRKSFIQPNQSNNNEKEQINLQQQNHQLQLQFKQFQQQITQLSQNNKLLEDKLTKQIKDNQDLRFKNQELISKCDETQRIGESQKNLYESQLQTLRNEIKILKKQIQKQESTSPMRTSSQSISQKQGTTLNVFNYNIEEKFSRQSTTQSNKAQTLQNSQKQQQLTGKLELEKFIEVLKEHPNIERPVIEIDFSQYMLDAC</sequence>
<reference evidence="3 4" key="1">
    <citation type="submission" date="2014-06" db="EMBL/GenBank/DDBJ databases">
        <authorList>
            <person name="Swart Estienne"/>
        </authorList>
    </citation>
    <scope>NUCLEOTIDE SEQUENCE [LARGE SCALE GENOMIC DNA]</scope>
    <source>
        <strain evidence="3 4">130c</strain>
    </source>
</reference>
<dbReference type="EMBL" id="CCKQ01006326">
    <property type="protein sequence ID" value="CDW77634.1"/>
    <property type="molecule type" value="Genomic_DNA"/>
</dbReference>
<evidence type="ECO:0000313" key="4">
    <source>
        <dbReference type="Proteomes" id="UP000039865"/>
    </source>
</evidence>
<protein>
    <submittedName>
        <fullName evidence="3">Uncharacterized protein</fullName>
    </submittedName>
</protein>
<name>A0A078A610_STYLE</name>
<keyword evidence="1" id="KW-0175">Coiled coil</keyword>
<feature type="region of interest" description="Disordered" evidence="2">
    <location>
        <begin position="52"/>
        <end position="87"/>
    </location>
</feature>
<feature type="compositionally biased region" description="Low complexity" evidence="2">
    <location>
        <begin position="102"/>
        <end position="113"/>
    </location>
</feature>
<evidence type="ECO:0000313" key="3">
    <source>
        <dbReference type="EMBL" id="CDW77634.1"/>
    </source>
</evidence>